<keyword evidence="4" id="KW-0411">Iron-sulfur</keyword>
<sequence length="145" mass="16349">MKYAGYAVRVWLIAIVLLFTQTKCNKNEQSTNIPRVRVNLRINVNNPANFDLQATGGWEYYSGGSRGILIYRQGPNEFNAYDRHSPYKPDDGCQVFVDSTNIAAEDPCSGSRFSIYDGSVQKGPATQPLKQYKTNFDGTYLDVYN</sequence>
<evidence type="ECO:0000256" key="4">
    <source>
        <dbReference type="ARBA" id="ARBA00023014"/>
    </source>
</evidence>
<evidence type="ECO:0000313" key="6">
    <source>
        <dbReference type="EMBL" id="KAB1063809.1"/>
    </source>
</evidence>
<dbReference type="OrthoDB" id="165343at2"/>
<organism evidence="6 7">
    <name type="scientific">Salibacter halophilus</name>
    <dbReference type="NCBI Taxonomy" id="1803916"/>
    <lineage>
        <taxon>Bacteria</taxon>
        <taxon>Pseudomonadati</taxon>
        <taxon>Bacteroidota</taxon>
        <taxon>Flavobacteriia</taxon>
        <taxon>Flavobacteriales</taxon>
        <taxon>Salibacteraceae</taxon>
        <taxon>Salibacter</taxon>
    </lineage>
</organism>
<dbReference type="GO" id="GO:0046872">
    <property type="term" value="F:metal ion binding"/>
    <property type="evidence" value="ECO:0007669"/>
    <property type="project" value="UniProtKB-KW"/>
</dbReference>
<dbReference type="Gene3D" id="2.102.10.10">
    <property type="entry name" value="Rieske [2Fe-2S] iron-sulphur domain"/>
    <property type="match status" value="1"/>
</dbReference>
<feature type="domain" description="Rieske" evidence="5">
    <location>
        <begin position="45"/>
        <end position="143"/>
    </location>
</feature>
<evidence type="ECO:0000313" key="7">
    <source>
        <dbReference type="Proteomes" id="UP000435357"/>
    </source>
</evidence>
<keyword evidence="2" id="KW-0479">Metal-binding</keyword>
<dbReference type="AlphaFoldDB" id="A0A6N6M3K5"/>
<evidence type="ECO:0000259" key="5">
    <source>
        <dbReference type="PROSITE" id="PS51296"/>
    </source>
</evidence>
<dbReference type="EMBL" id="WACR01000007">
    <property type="protein sequence ID" value="KAB1063809.1"/>
    <property type="molecule type" value="Genomic_DNA"/>
</dbReference>
<gene>
    <name evidence="6" type="ORF">F3059_09580</name>
</gene>
<dbReference type="InterPro" id="IPR036922">
    <property type="entry name" value="Rieske_2Fe-2S_sf"/>
</dbReference>
<accession>A0A6N6M3K5</accession>
<dbReference type="GO" id="GO:0051537">
    <property type="term" value="F:2 iron, 2 sulfur cluster binding"/>
    <property type="evidence" value="ECO:0007669"/>
    <property type="project" value="UniProtKB-KW"/>
</dbReference>
<dbReference type="InterPro" id="IPR017941">
    <property type="entry name" value="Rieske_2Fe-2S"/>
</dbReference>
<dbReference type="PROSITE" id="PS51296">
    <property type="entry name" value="RIESKE"/>
    <property type="match status" value="1"/>
</dbReference>
<evidence type="ECO:0000256" key="2">
    <source>
        <dbReference type="ARBA" id="ARBA00022723"/>
    </source>
</evidence>
<protein>
    <recommendedName>
        <fullName evidence="5">Rieske domain-containing protein</fullName>
    </recommendedName>
</protein>
<proteinExistence type="predicted"/>
<reference evidence="6 7" key="1">
    <citation type="submission" date="2019-09" db="EMBL/GenBank/DDBJ databases">
        <title>Genomes of Cryomorphaceae.</title>
        <authorList>
            <person name="Bowman J.P."/>
        </authorList>
    </citation>
    <scope>NUCLEOTIDE SEQUENCE [LARGE SCALE GENOMIC DNA]</scope>
    <source>
        <strain evidence="6 7">KCTC 52047</strain>
    </source>
</reference>
<keyword evidence="1" id="KW-0001">2Fe-2S</keyword>
<comment type="caution">
    <text evidence="6">The sequence shown here is derived from an EMBL/GenBank/DDBJ whole genome shotgun (WGS) entry which is preliminary data.</text>
</comment>
<keyword evidence="3" id="KW-0408">Iron</keyword>
<dbReference type="Proteomes" id="UP000435357">
    <property type="component" value="Unassembled WGS sequence"/>
</dbReference>
<keyword evidence="7" id="KW-1185">Reference proteome</keyword>
<dbReference type="RefSeq" id="WP_151168628.1">
    <property type="nucleotide sequence ID" value="NZ_WACR01000007.1"/>
</dbReference>
<evidence type="ECO:0000256" key="3">
    <source>
        <dbReference type="ARBA" id="ARBA00023004"/>
    </source>
</evidence>
<dbReference type="SUPFAM" id="SSF50022">
    <property type="entry name" value="ISP domain"/>
    <property type="match status" value="1"/>
</dbReference>
<name>A0A6N6M3K5_9FLAO</name>
<evidence type="ECO:0000256" key="1">
    <source>
        <dbReference type="ARBA" id="ARBA00022714"/>
    </source>
</evidence>